<gene>
    <name evidence="2" type="primary">POU2AF2</name>
</gene>
<proteinExistence type="predicted"/>
<name>A0A8C5MHT9_9ANUR</name>
<dbReference type="GeneTree" id="ENSGT00390000000586"/>
<reference evidence="2" key="1">
    <citation type="submission" date="2025-08" db="UniProtKB">
        <authorList>
            <consortium name="Ensembl"/>
        </authorList>
    </citation>
    <scope>IDENTIFICATION</scope>
</reference>
<protein>
    <submittedName>
        <fullName evidence="2">POU class 2 homeobox associating factor 2</fullName>
    </submittedName>
</protein>
<feature type="region of interest" description="Disordered" evidence="1">
    <location>
        <begin position="131"/>
        <end position="153"/>
    </location>
</feature>
<feature type="compositionally biased region" description="Polar residues" evidence="1">
    <location>
        <begin position="205"/>
        <end position="215"/>
    </location>
</feature>
<evidence type="ECO:0000256" key="1">
    <source>
        <dbReference type="SAM" id="MobiDB-lite"/>
    </source>
</evidence>
<dbReference type="GO" id="GO:0005634">
    <property type="term" value="C:nucleus"/>
    <property type="evidence" value="ECO:0007669"/>
    <property type="project" value="TreeGrafter"/>
</dbReference>
<reference evidence="2" key="2">
    <citation type="submission" date="2025-09" db="UniProtKB">
        <authorList>
            <consortium name="Ensembl"/>
        </authorList>
    </citation>
    <scope>IDENTIFICATION</scope>
</reference>
<organism evidence="2 3">
    <name type="scientific">Leptobrachium leishanense</name>
    <name type="common">Leishan spiny toad</name>
    <dbReference type="NCBI Taxonomy" id="445787"/>
    <lineage>
        <taxon>Eukaryota</taxon>
        <taxon>Metazoa</taxon>
        <taxon>Chordata</taxon>
        <taxon>Craniata</taxon>
        <taxon>Vertebrata</taxon>
        <taxon>Euteleostomi</taxon>
        <taxon>Amphibia</taxon>
        <taxon>Batrachia</taxon>
        <taxon>Anura</taxon>
        <taxon>Pelobatoidea</taxon>
        <taxon>Megophryidae</taxon>
        <taxon>Leptobrachium</taxon>
    </lineage>
</organism>
<evidence type="ECO:0000313" key="2">
    <source>
        <dbReference type="Ensembl" id="ENSLLEP00000014829.1"/>
    </source>
</evidence>
<dbReference type="Ensembl" id="ENSLLET00000015404.1">
    <property type="protein sequence ID" value="ENSLLEP00000014829.1"/>
    <property type="gene ID" value="ENSLLEG00000009413.1"/>
</dbReference>
<evidence type="ECO:0000313" key="3">
    <source>
        <dbReference type="Proteomes" id="UP000694569"/>
    </source>
</evidence>
<dbReference type="InterPro" id="IPR037655">
    <property type="entry name" value="POU2AF2"/>
</dbReference>
<dbReference type="OrthoDB" id="9892004at2759"/>
<accession>A0A8C5MHT9</accession>
<dbReference type="AlphaFoldDB" id="A0A8C5MHT9"/>
<dbReference type="GO" id="GO:0003713">
    <property type="term" value="F:transcription coactivator activity"/>
    <property type="evidence" value="ECO:0007669"/>
    <property type="project" value="TreeGrafter"/>
</dbReference>
<sequence>LSPAGSPVLSGYYGVRRSFLPESDIHTSKQYSNDLYSPSLGSKPCDLTSIQSYPPLLDPYYAESIGDYRGPSITSGSSSLFGAPSLPPLIPHFSGDPSHYLLRDSWEQTVPDTINQLDVLCSDVPQTVSSSSCLSPETGGVHYRSSSRGSVAQGTQPYSLHALDDVHYSSSFPAPAPYGFSPFMTVANELTPKMSHHLSPDDTTETNSLHDNSSWPKDDPSTAWSPYELRRNY</sequence>
<dbReference type="Proteomes" id="UP000694569">
    <property type="component" value="Unplaced"/>
</dbReference>
<dbReference type="Pfam" id="PF17721">
    <property type="entry name" value="POU2AF2"/>
    <property type="match status" value="1"/>
</dbReference>
<dbReference type="GO" id="GO:0043565">
    <property type="term" value="F:sequence-specific DNA binding"/>
    <property type="evidence" value="ECO:0007669"/>
    <property type="project" value="TreeGrafter"/>
</dbReference>
<keyword evidence="3" id="KW-1185">Reference proteome</keyword>
<dbReference type="PANTHER" id="PTHR28376:SF1">
    <property type="entry name" value="POU DOMAIN CLASS 2-ASSOCIATING FACTOR 2"/>
    <property type="match status" value="1"/>
</dbReference>
<feature type="region of interest" description="Disordered" evidence="1">
    <location>
        <begin position="194"/>
        <end position="233"/>
    </location>
</feature>
<dbReference type="PANTHER" id="PTHR28376">
    <property type="entry name" value="RGD1562914"/>
    <property type="match status" value="1"/>
</dbReference>
<feature type="compositionally biased region" description="Polar residues" evidence="1">
    <location>
        <begin position="144"/>
        <end position="153"/>
    </location>
</feature>